<dbReference type="EMBL" id="FOSQ01000006">
    <property type="protein sequence ID" value="SFK74810.1"/>
    <property type="molecule type" value="Genomic_DNA"/>
</dbReference>
<dbReference type="GO" id="GO:0016491">
    <property type="term" value="F:oxidoreductase activity"/>
    <property type="evidence" value="ECO:0007669"/>
    <property type="project" value="UniProtKB-KW"/>
</dbReference>
<dbReference type="InterPro" id="IPR001041">
    <property type="entry name" value="2Fe-2S_ferredoxin-type"/>
</dbReference>
<evidence type="ECO:0000313" key="3">
    <source>
        <dbReference type="EMBL" id="SFK74810.1"/>
    </source>
</evidence>
<feature type="domain" description="2Fe-2S ferredoxin-type" evidence="2">
    <location>
        <begin position="26"/>
        <end position="104"/>
    </location>
</feature>
<dbReference type="PROSITE" id="PS51085">
    <property type="entry name" value="2FE2S_FER_2"/>
    <property type="match status" value="1"/>
</dbReference>
<reference evidence="3 4" key="1">
    <citation type="submission" date="2016-10" db="EMBL/GenBank/DDBJ databases">
        <authorList>
            <person name="de Groot N.N."/>
        </authorList>
    </citation>
    <scope>NUCLEOTIDE SEQUENCE [LARGE SCALE GENOMIC DNA]</scope>
    <source>
        <strain evidence="3 4">DSM 19981</strain>
    </source>
</reference>
<proteinExistence type="predicted"/>
<keyword evidence="4" id="KW-1185">Reference proteome</keyword>
<dbReference type="Proteomes" id="UP000199473">
    <property type="component" value="Unassembled WGS sequence"/>
</dbReference>
<protein>
    <submittedName>
        <fullName evidence="3">2Fe-2S iron-sulfur cluster binding domain-containing protein</fullName>
    </submittedName>
</protein>
<dbReference type="SUPFAM" id="SSF54292">
    <property type="entry name" value="2Fe-2S ferredoxin-like"/>
    <property type="match status" value="1"/>
</dbReference>
<evidence type="ECO:0000259" key="2">
    <source>
        <dbReference type="PROSITE" id="PS51085"/>
    </source>
</evidence>
<dbReference type="Gene3D" id="3.10.20.440">
    <property type="entry name" value="2Fe-2S iron-sulphur cluster binding domain, sarcosine oxidase, alpha subunit, N-terminal domain"/>
    <property type="match status" value="1"/>
</dbReference>
<evidence type="ECO:0000313" key="4">
    <source>
        <dbReference type="Proteomes" id="UP000199473"/>
    </source>
</evidence>
<gene>
    <name evidence="3" type="ORF">SAMN02745775_106322</name>
</gene>
<dbReference type="STRING" id="1123062.SAMN02745775_106322"/>
<evidence type="ECO:0000256" key="1">
    <source>
        <dbReference type="ARBA" id="ARBA00023002"/>
    </source>
</evidence>
<name>A0A1I4C2G5_9PROT</name>
<dbReference type="GO" id="GO:0051536">
    <property type="term" value="F:iron-sulfur cluster binding"/>
    <property type="evidence" value="ECO:0007669"/>
    <property type="project" value="InterPro"/>
</dbReference>
<dbReference type="AlphaFoldDB" id="A0A1I4C2G5"/>
<dbReference type="InterPro" id="IPR036010">
    <property type="entry name" value="2Fe-2S_ferredoxin-like_sf"/>
</dbReference>
<sequence length="104" mass="10821">MDAIAGRDMLTSVADDLRIAGMTRPAPVAFTFDGVELRAPEGESLAAALIASGIRRLGEGLDPARPRAALCMMGVCQQCLVRVDGRLAQSCLVPVRAGMLVAPA</sequence>
<organism evidence="3 4">
    <name type="scientific">Falsiroseomonas stagni DSM 19981</name>
    <dbReference type="NCBI Taxonomy" id="1123062"/>
    <lineage>
        <taxon>Bacteria</taxon>
        <taxon>Pseudomonadati</taxon>
        <taxon>Pseudomonadota</taxon>
        <taxon>Alphaproteobacteria</taxon>
        <taxon>Acetobacterales</taxon>
        <taxon>Roseomonadaceae</taxon>
        <taxon>Falsiroseomonas</taxon>
    </lineage>
</organism>
<dbReference type="InterPro" id="IPR042204">
    <property type="entry name" value="2Fe-2S-bd_N"/>
</dbReference>
<accession>A0A1I4C2G5</accession>
<keyword evidence="1" id="KW-0560">Oxidoreductase</keyword>
<dbReference type="Pfam" id="PF13510">
    <property type="entry name" value="Fer2_4"/>
    <property type="match status" value="1"/>
</dbReference>